<evidence type="ECO:0000256" key="9">
    <source>
        <dbReference type="ARBA" id="ARBA00022679"/>
    </source>
</evidence>
<keyword evidence="10 11" id="KW-0660">Purine salvage</keyword>
<comment type="caution">
    <text evidence="13">The sequence shown here is derived from an EMBL/GenBank/DDBJ whole genome shotgun (WGS) entry which is preliminary data.</text>
</comment>
<dbReference type="InterPro" id="IPR050054">
    <property type="entry name" value="UPRTase/APRTase"/>
</dbReference>
<dbReference type="GO" id="GO:0003999">
    <property type="term" value="F:adenine phosphoribosyltransferase activity"/>
    <property type="evidence" value="ECO:0007669"/>
    <property type="project" value="UniProtKB-EC"/>
</dbReference>
<dbReference type="EMBL" id="JBJUVG010000006">
    <property type="protein sequence ID" value="MFM9413835.1"/>
    <property type="molecule type" value="Genomic_DNA"/>
</dbReference>
<evidence type="ECO:0000256" key="2">
    <source>
        <dbReference type="ARBA" id="ARBA00003968"/>
    </source>
</evidence>
<evidence type="ECO:0000256" key="10">
    <source>
        <dbReference type="ARBA" id="ARBA00022726"/>
    </source>
</evidence>
<dbReference type="NCBIfam" id="NF002636">
    <property type="entry name" value="PRK02304.1-5"/>
    <property type="match status" value="1"/>
</dbReference>
<dbReference type="PANTHER" id="PTHR32315">
    <property type="entry name" value="ADENINE PHOSPHORIBOSYLTRANSFERASE"/>
    <property type="match status" value="1"/>
</dbReference>
<dbReference type="HAMAP" id="MF_00004">
    <property type="entry name" value="Aden_phosphoribosyltr"/>
    <property type="match status" value="1"/>
</dbReference>
<dbReference type="Gene3D" id="3.40.50.2020">
    <property type="match status" value="1"/>
</dbReference>
<evidence type="ECO:0000256" key="8">
    <source>
        <dbReference type="ARBA" id="ARBA00022676"/>
    </source>
</evidence>
<feature type="domain" description="Phosphoribosyltransferase" evidence="12">
    <location>
        <begin position="42"/>
        <end position="148"/>
    </location>
</feature>
<evidence type="ECO:0000259" key="12">
    <source>
        <dbReference type="Pfam" id="PF00156"/>
    </source>
</evidence>
<evidence type="ECO:0000313" key="14">
    <source>
        <dbReference type="Proteomes" id="UP001631949"/>
    </source>
</evidence>
<dbReference type="InterPro" id="IPR005764">
    <property type="entry name" value="Ade_phspho_trans"/>
</dbReference>
<organism evidence="13 14">
    <name type="scientific">Peptococcus simiae</name>
    <dbReference type="NCBI Taxonomy" id="1643805"/>
    <lineage>
        <taxon>Bacteria</taxon>
        <taxon>Bacillati</taxon>
        <taxon>Bacillota</taxon>
        <taxon>Clostridia</taxon>
        <taxon>Eubacteriales</taxon>
        <taxon>Peptococcaceae</taxon>
        <taxon>Peptococcus</taxon>
    </lineage>
</organism>
<evidence type="ECO:0000256" key="6">
    <source>
        <dbReference type="ARBA" id="ARBA00011893"/>
    </source>
</evidence>
<evidence type="ECO:0000256" key="3">
    <source>
        <dbReference type="ARBA" id="ARBA00004496"/>
    </source>
</evidence>
<comment type="pathway">
    <text evidence="4 11">Purine metabolism; AMP biosynthesis via salvage pathway; AMP from adenine: step 1/1.</text>
</comment>
<keyword evidence="8 11" id="KW-0328">Glycosyltransferase</keyword>
<evidence type="ECO:0000313" key="13">
    <source>
        <dbReference type="EMBL" id="MFM9413835.1"/>
    </source>
</evidence>
<protein>
    <recommendedName>
        <fullName evidence="6 11">Adenine phosphoribosyltransferase</fullName>
        <shortName evidence="11">APRT</shortName>
        <ecNumber evidence="6 11">2.4.2.7</ecNumber>
    </recommendedName>
</protein>
<evidence type="ECO:0000256" key="5">
    <source>
        <dbReference type="ARBA" id="ARBA00008391"/>
    </source>
</evidence>
<evidence type="ECO:0000256" key="11">
    <source>
        <dbReference type="HAMAP-Rule" id="MF_00004"/>
    </source>
</evidence>
<dbReference type="CDD" id="cd06223">
    <property type="entry name" value="PRTases_typeI"/>
    <property type="match status" value="1"/>
</dbReference>
<comment type="subunit">
    <text evidence="11">Homodimer.</text>
</comment>
<gene>
    <name evidence="11" type="primary">apt</name>
    <name evidence="13" type="ORF">ACKQTC_05610</name>
</gene>
<name>A0ABW9GZJ3_9FIRM</name>
<dbReference type="NCBIfam" id="TIGR01090">
    <property type="entry name" value="apt"/>
    <property type="match status" value="1"/>
</dbReference>
<dbReference type="EC" id="2.4.2.7" evidence="6 11"/>
<dbReference type="InterPro" id="IPR000836">
    <property type="entry name" value="PRTase_dom"/>
</dbReference>
<evidence type="ECO:0000256" key="7">
    <source>
        <dbReference type="ARBA" id="ARBA00022490"/>
    </source>
</evidence>
<comment type="similarity">
    <text evidence="5 11">Belongs to the purine/pyrimidine phosphoribosyltransferase family.</text>
</comment>
<comment type="function">
    <text evidence="2 11">Catalyzes a salvage reaction resulting in the formation of AMP, that is energically less costly than de novo synthesis.</text>
</comment>
<evidence type="ECO:0000256" key="4">
    <source>
        <dbReference type="ARBA" id="ARBA00004659"/>
    </source>
</evidence>
<comment type="subcellular location">
    <subcellularLocation>
        <location evidence="3 11">Cytoplasm</location>
    </subcellularLocation>
</comment>
<dbReference type="Proteomes" id="UP001631949">
    <property type="component" value="Unassembled WGS sequence"/>
</dbReference>
<reference evidence="13 14" key="1">
    <citation type="journal article" date="2016" name="Int. J. Syst. Evol. Microbiol.">
        <title>Peptococcus simiae sp. nov., isolated from rhesus macaque faeces and emended description of the genus Peptococcus.</title>
        <authorList>
            <person name="Shkoporov A.N."/>
            <person name="Efimov B.A."/>
            <person name="Kondova I."/>
            <person name="Ouwerling B."/>
            <person name="Chaplin A.V."/>
            <person name="Shcherbakova V.A."/>
            <person name="Langermans J.A.M."/>
        </authorList>
    </citation>
    <scope>NUCLEOTIDE SEQUENCE [LARGE SCALE GENOMIC DNA]</scope>
    <source>
        <strain evidence="13 14">M108</strain>
    </source>
</reference>
<dbReference type="Pfam" id="PF00156">
    <property type="entry name" value="Pribosyltran"/>
    <property type="match status" value="1"/>
</dbReference>
<dbReference type="InterPro" id="IPR029057">
    <property type="entry name" value="PRTase-like"/>
</dbReference>
<accession>A0ABW9GZJ3</accession>
<keyword evidence="14" id="KW-1185">Reference proteome</keyword>
<comment type="catalytic activity">
    <reaction evidence="1 11">
        <text>AMP + diphosphate = 5-phospho-alpha-D-ribose 1-diphosphate + adenine</text>
        <dbReference type="Rhea" id="RHEA:16609"/>
        <dbReference type="ChEBI" id="CHEBI:16708"/>
        <dbReference type="ChEBI" id="CHEBI:33019"/>
        <dbReference type="ChEBI" id="CHEBI:58017"/>
        <dbReference type="ChEBI" id="CHEBI:456215"/>
        <dbReference type="EC" id="2.4.2.7"/>
    </reaction>
</comment>
<dbReference type="PANTHER" id="PTHR32315:SF3">
    <property type="entry name" value="ADENINE PHOSPHORIBOSYLTRANSFERASE"/>
    <property type="match status" value="1"/>
</dbReference>
<proteinExistence type="inferred from homology"/>
<dbReference type="RefSeq" id="WP_408977457.1">
    <property type="nucleotide sequence ID" value="NZ_JBJUVG010000006.1"/>
</dbReference>
<dbReference type="SUPFAM" id="SSF53271">
    <property type="entry name" value="PRTase-like"/>
    <property type="match status" value="1"/>
</dbReference>
<dbReference type="NCBIfam" id="NF002634">
    <property type="entry name" value="PRK02304.1-3"/>
    <property type="match status" value="1"/>
</dbReference>
<keyword evidence="9 11" id="KW-0808">Transferase</keyword>
<keyword evidence="7 11" id="KW-0963">Cytoplasm</keyword>
<evidence type="ECO:0000256" key="1">
    <source>
        <dbReference type="ARBA" id="ARBA00000868"/>
    </source>
</evidence>
<sequence length="180" mass="19400">MGAERSGPVKRTLESYYTTIEDFPAEGILFRDITSVLGDADGFKLAIDEMLKAIEGEAIDVIIGIEARGFMFAPVLAYELGKPFVPVRKAGKLPRETVSATCTLEYGEATIEMHADAFPPGSKVLIVDDLIATGGTAKATAQMVEELGGVVSSFLFVSELTYLNGRDLLEGYKVHSLVTF</sequence>